<protein>
    <submittedName>
        <fullName evidence="1">Uncharacterized protein</fullName>
    </submittedName>
</protein>
<accession>A0A2P6Q6C8</accession>
<dbReference type="AlphaFoldDB" id="A0A2P6Q6C8"/>
<gene>
    <name evidence="1" type="ORF">RchiOBHm_Chr5g0017101</name>
</gene>
<proteinExistence type="predicted"/>
<dbReference type="Gramene" id="PRQ29742">
    <property type="protein sequence ID" value="PRQ29742"/>
    <property type="gene ID" value="RchiOBHm_Chr5g0017101"/>
</dbReference>
<evidence type="ECO:0000313" key="2">
    <source>
        <dbReference type="Proteomes" id="UP000238479"/>
    </source>
</evidence>
<name>A0A2P6Q6C8_ROSCH</name>
<keyword evidence="2" id="KW-1185">Reference proteome</keyword>
<organism evidence="1 2">
    <name type="scientific">Rosa chinensis</name>
    <name type="common">China rose</name>
    <dbReference type="NCBI Taxonomy" id="74649"/>
    <lineage>
        <taxon>Eukaryota</taxon>
        <taxon>Viridiplantae</taxon>
        <taxon>Streptophyta</taxon>
        <taxon>Embryophyta</taxon>
        <taxon>Tracheophyta</taxon>
        <taxon>Spermatophyta</taxon>
        <taxon>Magnoliopsida</taxon>
        <taxon>eudicotyledons</taxon>
        <taxon>Gunneridae</taxon>
        <taxon>Pentapetalae</taxon>
        <taxon>rosids</taxon>
        <taxon>fabids</taxon>
        <taxon>Rosales</taxon>
        <taxon>Rosaceae</taxon>
        <taxon>Rosoideae</taxon>
        <taxon>Rosoideae incertae sedis</taxon>
        <taxon>Rosa</taxon>
    </lineage>
</organism>
<dbReference type="Proteomes" id="UP000238479">
    <property type="component" value="Chromosome 5"/>
</dbReference>
<reference evidence="1 2" key="1">
    <citation type="journal article" date="2018" name="Nat. Genet.">
        <title>The Rosa genome provides new insights in the design of modern roses.</title>
        <authorList>
            <person name="Bendahmane M."/>
        </authorList>
    </citation>
    <scope>NUCLEOTIDE SEQUENCE [LARGE SCALE GENOMIC DNA]</scope>
    <source>
        <strain evidence="2">cv. Old Blush</strain>
    </source>
</reference>
<comment type="caution">
    <text evidence="1">The sequence shown here is derived from an EMBL/GenBank/DDBJ whole genome shotgun (WGS) entry which is preliminary data.</text>
</comment>
<dbReference type="EMBL" id="PDCK01000043">
    <property type="protein sequence ID" value="PRQ29742.1"/>
    <property type="molecule type" value="Genomic_DNA"/>
</dbReference>
<sequence>MKFTKGTVLAGAWRGLTCVCLLPICIPSSNGYCLISIFGLIADIQGPGIQMSQALKFVYQFDLKEPIGKLQNLTLLLYNHHLTEYLLFSHLDVLLVWKLRSVSGTVLPRFELLSSFVIQMGVMILFYECAHKECHG</sequence>
<evidence type="ECO:0000313" key="1">
    <source>
        <dbReference type="EMBL" id="PRQ29742.1"/>
    </source>
</evidence>